<gene>
    <name evidence="1" type="ordered locus">Cycma_1409</name>
</gene>
<dbReference type="RefSeq" id="WP_014019475.1">
    <property type="nucleotide sequence ID" value="NC_015914.1"/>
</dbReference>
<dbReference type="Gene3D" id="3.40.1350.10">
    <property type="match status" value="1"/>
</dbReference>
<dbReference type="InterPro" id="IPR011856">
    <property type="entry name" value="tRNA_endonuc-like_dom_sf"/>
</dbReference>
<evidence type="ECO:0000313" key="2">
    <source>
        <dbReference type="Proteomes" id="UP000001635"/>
    </source>
</evidence>
<dbReference type="EMBL" id="CP002955">
    <property type="protein sequence ID" value="AEL25178.1"/>
    <property type="molecule type" value="Genomic_DNA"/>
</dbReference>
<name>G0J2A4_CYCMS</name>
<dbReference type="KEGG" id="cmr:Cycma_1409"/>
<reference evidence="2" key="1">
    <citation type="submission" date="2011-07" db="EMBL/GenBank/DDBJ databases">
        <title>The complete genome of Cyclobacterium marinum DSM 745.</title>
        <authorList>
            <person name="Lucas S."/>
            <person name="Han J."/>
            <person name="Lapidus A."/>
            <person name="Bruce D."/>
            <person name="Goodwin L."/>
            <person name="Pitluck S."/>
            <person name="Peters L."/>
            <person name="Kyrpides N."/>
            <person name="Mavromatis K."/>
            <person name="Ivanova N."/>
            <person name="Ovchinnikova G."/>
            <person name="Chertkov O."/>
            <person name="Detter J.C."/>
            <person name="Tapia R."/>
            <person name="Han C."/>
            <person name="Land M."/>
            <person name="Hauser L."/>
            <person name="Markowitz V."/>
            <person name="Cheng J.-F."/>
            <person name="Hugenholtz P."/>
            <person name="Woyke T."/>
            <person name="Wu D."/>
            <person name="Tindall B."/>
            <person name="Schuetze A."/>
            <person name="Brambilla E."/>
            <person name="Klenk H.-P."/>
            <person name="Eisen J.A."/>
        </authorList>
    </citation>
    <scope>NUCLEOTIDE SEQUENCE [LARGE SCALE GENOMIC DNA]</scope>
    <source>
        <strain evidence="2">ATCC 25205 / DSM 745 / LMG 13164 / NCIMB 1802</strain>
    </source>
</reference>
<dbReference type="Proteomes" id="UP000001635">
    <property type="component" value="Chromosome"/>
</dbReference>
<dbReference type="GO" id="GO:0003676">
    <property type="term" value="F:nucleic acid binding"/>
    <property type="evidence" value="ECO:0007669"/>
    <property type="project" value="InterPro"/>
</dbReference>
<proteinExistence type="predicted"/>
<dbReference type="HOGENOM" id="CLU_1022039_0_0_10"/>
<dbReference type="STRING" id="880070.Cycma_1409"/>
<organism evidence="1 2">
    <name type="scientific">Cyclobacterium marinum (strain ATCC 25205 / DSM 745 / LMG 13164 / NCIMB 1802)</name>
    <name type="common">Flectobacillus marinus</name>
    <dbReference type="NCBI Taxonomy" id="880070"/>
    <lineage>
        <taxon>Bacteria</taxon>
        <taxon>Pseudomonadati</taxon>
        <taxon>Bacteroidota</taxon>
        <taxon>Cytophagia</taxon>
        <taxon>Cytophagales</taxon>
        <taxon>Cyclobacteriaceae</taxon>
        <taxon>Cyclobacterium</taxon>
    </lineage>
</organism>
<sequence>MVKLKTATKWLILKRFQHVIDCLLHISGLRGGRKTSNRDGRIDILAKYGLDYLALIELKINEINEFSLNQLEDYLDERHQILTKYPEFWSEVENSPNWVGVLVGSSISPELQRKLQDGYTTKEGIPIAGMILRRFRSANNEIFVITDTFFKYNYTSRDFSKFEFKEEIYNKARLVNKVVRTYVEENPTISFAELEKVFPQSLQGSNGVFDTKEKAQEIYDRTGHKRHYLKSDELIKLSDSIIATSNQWGLDNITRFIHHINNLNNDYSIENK</sequence>
<protein>
    <submittedName>
        <fullName evidence="1">Uncharacterized protein</fullName>
    </submittedName>
</protein>
<dbReference type="eggNOG" id="COG1637">
    <property type="taxonomic scope" value="Bacteria"/>
</dbReference>
<accession>G0J2A4</accession>
<evidence type="ECO:0000313" key="1">
    <source>
        <dbReference type="EMBL" id="AEL25178.1"/>
    </source>
</evidence>
<keyword evidence="2" id="KW-1185">Reference proteome</keyword>
<dbReference type="AlphaFoldDB" id="G0J2A4"/>